<comment type="caution">
    <text evidence="10">The sequence shown here is derived from an EMBL/GenBank/DDBJ whole genome shotgun (WGS) entry which is preliminary data.</text>
</comment>
<evidence type="ECO:0000313" key="10">
    <source>
        <dbReference type="EMBL" id="GIY01198.1"/>
    </source>
</evidence>
<proteinExistence type="inferred from homology"/>
<dbReference type="Gene3D" id="3.30.160.60">
    <property type="entry name" value="Classic Zinc Finger"/>
    <property type="match status" value="3"/>
</dbReference>
<evidence type="ECO:0000256" key="1">
    <source>
        <dbReference type="ARBA" id="ARBA00004123"/>
    </source>
</evidence>
<dbReference type="InterPro" id="IPR050527">
    <property type="entry name" value="Snail/Krueppel_Znf"/>
</dbReference>
<dbReference type="FunFam" id="3.30.160.60:FF:002343">
    <property type="entry name" value="Zinc finger protein 33A"/>
    <property type="match status" value="1"/>
</dbReference>
<dbReference type="InterPro" id="IPR036236">
    <property type="entry name" value="Znf_C2H2_sf"/>
</dbReference>
<dbReference type="Pfam" id="PF00096">
    <property type="entry name" value="zf-C2H2"/>
    <property type="match status" value="3"/>
</dbReference>
<dbReference type="GO" id="GO:0008270">
    <property type="term" value="F:zinc ion binding"/>
    <property type="evidence" value="ECO:0007669"/>
    <property type="project" value="UniProtKB-KW"/>
</dbReference>
<dbReference type="EMBL" id="BPLQ01003541">
    <property type="protein sequence ID" value="GIY01198.1"/>
    <property type="molecule type" value="Genomic_DNA"/>
</dbReference>
<evidence type="ECO:0000256" key="4">
    <source>
        <dbReference type="ARBA" id="ARBA00022771"/>
    </source>
</evidence>
<dbReference type="GO" id="GO:0000978">
    <property type="term" value="F:RNA polymerase II cis-regulatory region sequence-specific DNA binding"/>
    <property type="evidence" value="ECO:0007669"/>
    <property type="project" value="TreeGrafter"/>
</dbReference>
<reference evidence="10 11" key="1">
    <citation type="submission" date="2021-06" db="EMBL/GenBank/DDBJ databases">
        <title>Caerostris darwini draft genome.</title>
        <authorList>
            <person name="Kono N."/>
            <person name="Arakawa K."/>
        </authorList>
    </citation>
    <scope>NUCLEOTIDE SEQUENCE [LARGE SCALE GENOMIC DNA]</scope>
</reference>
<comment type="subcellular location">
    <subcellularLocation>
        <location evidence="1">Nucleus</location>
    </subcellularLocation>
</comment>
<keyword evidence="11" id="KW-1185">Reference proteome</keyword>
<dbReference type="FunFam" id="3.30.160.60:FF:000260">
    <property type="entry name" value="Spalt-like transcription factor 1"/>
    <property type="match status" value="1"/>
</dbReference>
<keyword evidence="4 8" id="KW-0863">Zinc-finger</keyword>
<evidence type="ECO:0000256" key="5">
    <source>
        <dbReference type="ARBA" id="ARBA00022833"/>
    </source>
</evidence>
<name>A0AAV4PUU3_9ARAC</name>
<dbReference type="Proteomes" id="UP001054837">
    <property type="component" value="Unassembled WGS sequence"/>
</dbReference>
<accession>A0AAV4PUU3</accession>
<evidence type="ECO:0000259" key="9">
    <source>
        <dbReference type="PROSITE" id="PS50157"/>
    </source>
</evidence>
<feature type="domain" description="C2H2-type" evidence="9">
    <location>
        <begin position="316"/>
        <end position="343"/>
    </location>
</feature>
<keyword evidence="3" id="KW-0677">Repeat</keyword>
<dbReference type="PANTHER" id="PTHR24388">
    <property type="entry name" value="ZINC FINGER PROTEIN"/>
    <property type="match status" value="1"/>
</dbReference>
<evidence type="ECO:0000313" key="11">
    <source>
        <dbReference type="Proteomes" id="UP001054837"/>
    </source>
</evidence>
<evidence type="ECO:0000256" key="3">
    <source>
        <dbReference type="ARBA" id="ARBA00022737"/>
    </source>
</evidence>
<evidence type="ECO:0000256" key="2">
    <source>
        <dbReference type="ARBA" id="ARBA00022723"/>
    </source>
</evidence>
<organism evidence="10 11">
    <name type="scientific">Caerostris darwini</name>
    <dbReference type="NCBI Taxonomy" id="1538125"/>
    <lineage>
        <taxon>Eukaryota</taxon>
        <taxon>Metazoa</taxon>
        <taxon>Ecdysozoa</taxon>
        <taxon>Arthropoda</taxon>
        <taxon>Chelicerata</taxon>
        <taxon>Arachnida</taxon>
        <taxon>Araneae</taxon>
        <taxon>Araneomorphae</taxon>
        <taxon>Entelegynae</taxon>
        <taxon>Araneoidea</taxon>
        <taxon>Araneidae</taxon>
        <taxon>Caerostris</taxon>
    </lineage>
</organism>
<protein>
    <recommendedName>
        <fullName evidence="9">C2H2-type domain-containing protein</fullName>
    </recommendedName>
</protein>
<dbReference type="FunFam" id="3.30.160.60:FF:001818">
    <property type="entry name" value="GDNF-inducible zinc finger protein 1 isoform X1"/>
    <property type="match status" value="1"/>
</dbReference>
<feature type="domain" description="C2H2-type" evidence="9">
    <location>
        <begin position="288"/>
        <end position="315"/>
    </location>
</feature>
<evidence type="ECO:0000256" key="6">
    <source>
        <dbReference type="ARBA" id="ARBA00023242"/>
    </source>
</evidence>
<dbReference type="InterPro" id="IPR013087">
    <property type="entry name" value="Znf_C2H2_type"/>
</dbReference>
<dbReference type="GO" id="GO:0000981">
    <property type="term" value="F:DNA-binding transcription factor activity, RNA polymerase II-specific"/>
    <property type="evidence" value="ECO:0007669"/>
    <property type="project" value="TreeGrafter"/>
</dbReference>
<dbReference type="GO" id="GO:0005634">
    <property type="term" value="C:nucleus"/>
    <property type="evidence" value="ECO:0007669"/>
    <property type="project" value="UniProtKB-SubCell"/>
</dbReference>
<evidence type="ECO:0000256" key="7">
    <source>
        <dbReference type="ARBA" id="ARBA00037948"/>
    </source>
</evidence>
<dbReference type="SMART" id="SM00355">
    <property type="entry name" value="ZnF_C2H2"/>
    <property type="match status" value="3"/>
</dbReference>
<dbReference type="PANTHER" id="PTHR24388:SF54">
    <property type="entry name" value="PROTEIN ESCARGOT"/>
    <property type="match status" value="1"/>
</dbReference>
<dbReference type="AlphaFoldDB" id="A0AAV4PUU3"/>
<evidence type="ECO:0000256" key="8">
    <source>
        <dbReference type="PROSITE-ProRule" id="PRU00042"/>
    </source>
</evidence>
<keyword evidence="5" id="KW-0862">Zinc</keyword>
<dbReference type="SUPFAM" id="SSF57667">
    <property type="entry name" value="beta-beta-alpha zinc fingers"/>
    <property type="match status" value="2"/>
</dbReference>
<dbReference type="PROSITE" id="PS00028">
    <property type="entry name" value="ZINC_FINGER_C2H2_1"/>
    <property type="match status" value="3"/>
</dbReference>
<sequence length="396" mass="45225">MEVWNCEFCNAYVANFELHYCRNFEHQYRQCSATLPRSSSGDGAQDIDLRTQQTRYEECSPTMNQTRSSWQYGILPNMHQRTDREETAAAEIPSPYGIEKSNKYNPVTSDFLFPDWLHDQENQSKSTHLLQPSETDNIIMNQNPQCCESWNPKFPASVSLPVAEACFLPGFQQTFVHKNPLMNQIAHHPNASSQIECPGIFHTDETSPDFISDFNENENASTHPISQYYEASLSIPILAVQNAQYNPMHPFPETNSIGPIDSNKCQNELLPQDHMEPQDRCRSAARSLACNYCDKTFPSRSKLTSHMRTHTGEKPYACTVCNKGFNTRSNLTRHIRTHTGETPYKCTECDMNYTNSSSLKHHMLKHAGERRRKCDSYGAEFASEDSLAAHKCQKNK</sequence>
<comment type="similarity">
    <text evidence="7">Belongs to the snail C2H2-type zinc-finger protein family.</text>
</comment>
<dbReference type="PROSITE" id="PS50157">
    <property type="entry name" value="ZINC_FINGER_C2H2_2"/>
    <property type="match status" value="3"/>
</dbReference>
<keyword evidence="6" id="KW-0539">Nucleus</keyword>
<keyword evidence="2" id="KW-0479">Metal-binding</keyword>
<gene>
    <name evidence="10" type="ORF">CDAR_279921</name>
</gene>
<feature type="domain" description="C2H2-type" evidence="9">
    <location>
        <begin position="344"/>
        <end position="371"/>
    </location>
</feature>